<protein>
    <submittedName>
        <fullName evidence="2">Uncharacterized protein</fullName>
    </submittedName>
</protein>
<keyword evidence="1" id="KW-0732">Signal</keyword>
<name>A0A6S6TUL9_9BACT</name>
<dbReference type="EMBL" id="CACVAQ010000264">
    <property type="protein sequence ID" value="CAA6818349.1"/>
    <property type="molecule type" value="Genomic_DNA"/>
</dbReference>
<sequence length="111" mass="13004">MKKFLILMPLFLCLASSAFAQFDSQTCEQILKPYTKSNKDFVKMNIATLDFDEHHQKFDVNWLNDLKFNYLDKVLDVEYTTDAGTFHLYIPYIELVKINTSKVSVDLIVRN</sequence>
<gene>
    <name evidence="2" type="ORF">HELGO_WM43735</name>
</gene>
<dbReference type="AlphaFoldDB" id="A0A6S6TUL9"/>
<feature type="chain" id="PRO_5027655044" evidence="1">
    <location>
        <begin position="21"/>
        <end position="111"/>
    </location>
</feature>
<proteinExistence type="predicted"/>
<evidence type="ECO:0000256" key="1">
    <source>
        <dbReference type="SAM" id="SignalP"/>
    </source>
</evidence>
<accession>A0A6S6TUL9</accession>
<reference evidence="2" key="1">
    <citation type="submission" date="2020-01" db="EMBL/GenBank/DDBJ databases">
        <authorList>
            <person name="Meier V. D."/>
            <person name="Meier V D."/>
        </authorList>
    </citation>
    <scope>NUCLEOTIDE SEQUENCE</scope>
    <source>
        <strain evidence="2">HLG_WM_MAG_10</strain>
    </source>
</reference>
<feature type="signal peptide" evidence="1">
    <location>
        <begin position="1"/>
        <end position="20"/>
    </location>
</feature>
<organism evidence="2">
    <name type="scientific">uncultured Aureispira sp</name>
    <dbReference type="NCBI Taxonomy" id="1331704"/>
    <lineage>
        <taxon>Bacteria</taxon>
        <taxon>Pseudomonadati</taxon>
        <taxon>Bacteroidota</taxon>
        <taxon>Saprospiria</taxon>
        <taxon>Saprospirales</taxon>
        <taxon>Saprospiraceae</taxon>
        <taxon>Aureispira</taxon>
        <taxon>environmental samples</taxon>
    </lineage>
</organism>
<evidence type="ECO:0000313" key="2">
    <source>
        <dbReference type="EMBL" id="CAA6818349.1"/>
    </source>
</evidence>